<keyword evidence="5" id="KW-1133">Transmembrane helix</keyword>
<dbReference type="Pfam" id="PF00015">
    <property type="entry name" value="MCPsignal"/>
    <property type="match status" value="1"/>
</dbReference>
<keyword evidence="2 4" id="KW-0807">Transducer</keyword>
<evidence type="ECO:0000256" key="3">
    <source>
        <dbReference type="ARBA" id="ARBA00029447"/>
    </source>
</evidence>
<dbReference type="Gene3D" id="1.10.287.950">
    <property type="entry name" value="Methyl-accepting chemotaxis protein"/>
    <property type="match status" value="1"/>
</dbReference>
<sequence>MVSSISSRVYLGFGLLIIIMLGSSWYSISSNTQMTERMESIANHSTPLIANSAQLTIDFLNINRSLSPYLNARYVDELEPLKANIDANIERYHNQLKLFQVLASSDAELAQHLTLIEQNGQQVLAILDSLLGTYSQYLDVTDYSLFEQSSFQAMASQLSTNFTRALSSNDLNSVAAINAAMSQINLAADEAREAFTLFDSSELRGIQRRLEGRQERMNEALEELQRLAPQVHSQSSVAIDRLLAQIYGQEGALPLHIESVRLREQQQAQRIELEELIDQQLTAIEGLSLYASSSSSDLYQASQQQSKATLTTLMVVSILSVIVAALIGTHIARTIRRASRLVNDALDSVADKDLSNRIDYPRQDEFGMVAQKVNLVTDHLSQVIEQLGHSSSMLDKASLENQTTSEALNSAIEEQASQTTLVATAMEQIECSVAEIAQSANDTLNTVTDAVQQSDSGQSMMHDNAELLKKLADDLEQATGTIHLVEKESSSIESILDVISGISDQTNLLALNAAIEAARAGEQGRGFSVVADEVRVLAAKTTDSTKEIQQKIEQLQSSAHTAVTQIHYCANQMTHCVDQTDGMAGVLNQLHGLLGQIEGRSHQIASATSEHQSVASQVTENVSQIHQLADQNAQRSQTLAQSSKQLESMAETQLALTAEFKLNNEQLTVNEAS</sequence>
<organism evidence="8 9">
    <name type="scientific">Vibrio agarivorans</name>
    <dbReference type="NCBI Taxonomy" id="153622"/>
    <lineage>
        <taxon>Bacteria</taxon>
        <taxon>Pseudomonadati</taxon>
        <taxon>Pseudomonadota</taxon>
        <taxon>Gammaproteobacteria</taxon>
        <taxon>Vibrionales</taxon>
        <taxon>Vibrionaceae</taxon>
        <taxon>Vibrio</taxon>
    </lineage>
</organism>
<dbReference type="PROSITE" id="PS50885">
    <property type="entry name" value="HAMP"/>
    <property type="match status" value="1"/>
</dbReference>
<evidence type="ECO:0000313" key="8">
    <source>
        <dbReference type="EMBL" id="MDN2482288.1"/>
    </source>
</evidence>
<dbReference type="SUPFAM" id="SSF58104">
    <property type="entry name" value="Methyl-accepting chemotaxis protein (MCP) signaling domain"/>
    <property type="match status" value="1"/>
</dbReference>
<dbReference type="InterPro" id="IPR004089">
    <property type="entry name" value="MCPsignal_dom"/>
</dbReference>
<protein>
    <submittedName>
        <fullName evidence="8">Methyl-accepting chemotaxis protein</fullName>
    </submittedName>
</protein>
<feature type="domain" description="Methyl-accepting transducer" evidence="6">
    <location>
        <begin position="390"/>
        <end position="626"/>
    </location>
</feature>
<keyword evidence="5" id="KW-0812">Transmembrane</keyword>
<dbReference type="EMBL" id="JAUEOZ010000001">
    <property type="protein sequence ID" value="MDN2482288.1"/>
    <property type="molecule type" value="Genomic_DNA"/>
</dbReference>
<evidence type="ECO:0000259" key="7">
    <source>
        <dbReference type="PROSITE" id="PS50885"/>
    </source>
</evidence>
<feature type="transmembrane region" description="Helical" evidence="5">
    <location>
        <begin position="9"/>
        <end position="28"/>
    </location>
</feature>
<evidence type="ECO:0000256" key="2">
    <source>
        <dbReference type="ARBA" id="ARBA00023224"/>
    </source>
</evidence>
<name>A0ABT7Y2N9_9VIBR</name>
<accession>A0ABT7Y2N9</accession>
<keyword evidence="9" id="KW-1185">Reference proteome</keyword>
<dbReference type="PROSITE" id="PS50111">
    <property type="entry name" value="CHEMOTAXIS_TRANSDUC_2"/>
    <property type="match status" value="1"/>
</dbReference>
<dbReference type="PANTHER" id="PTHR32089:SF70">
    <property type="entry name" value="ENERGY TAXIS MODULATING METHYL ACCEPTING SENSORY TRANSDUCER"/>
    <property type="match status" value="1"/>
</dbReference>
<dbReference type="Proteomes" id="UP001169719">
    <property type="component" value="Unassembled WGS sequence"/>
</dbReference>
<feature type="transmembrane region" description="Helical" evidence="5">
    <location>
        <begin position="310"/>
        <end position="332"/>
    </location>
</feature>
<dbReference type="InterPro" id="IPR004090">
    <property type="entry name" value="Chemotax_Me-accpt_rcpt"/>
</dbReference>
<comment type="subcellular location">
    <subcellularLocation>
        <location evidence="1">Membrane</location>
    </subcellularLocation>
</comment>
<evidence type="ECO:0000256" key="5">
    <source>
        <dbReference type="SAM" id="Phobius"/>
    </source>
</evidence>
<comment type="caution">
    <text evidence="8">The sequence shown here is derived from an EMBL/GenBank/DDBJ whole genome shotgun (WGS) entry which is preliminary data.</text>
</comment>
<evidence type="ECO:0000313" key="9">
    <source>
        <dbReference type="Proteomes" id="UP001169719"/>
    </source>
</evidence>
<feature type="domain" description="HAMP" evidence="7">
    <location>
        <begin position="333"/>
        <end position="385"/>
    </location>
</feature>
<dbReference type="SMART" id="SM00283">
    <property type="entry name" value="MA"/>
    <property type="match status" value="1"/>
</dbReference>
<evidence type="ECO:0000256" key="4">
    <source>
        <dbReference type="PROSITE-ProRule" id="PRU00284"/>
    </source>
</evidence>
<evidence type="ECO:0000259" key="6">
    <source>
        <dbReference type="PROSITE" id="PS50111"/>
    </source>
</evidence>
<dbReference type="Pfam" id="PF00672">
    <property type="entry name" value="HAMP"/>
    <property type="match status" value="1"/>
</dbReference>
<dbReference type="RefSeq" id="WP_289962272.1">
    <property type="nucleotide sequence ID" value="NZ_JAUEOZ010000001.1"/>
</dbReference>
<proteinExistence type="inferred from homology"/>
<dbReference type="SMART" id="SM00304">
    <property type="entry name" value="HAMP"/>
    <property type="match status" value="1"/>
</dbReference>
<dbReference type="PANTHER" id="PTHR32089">
    <property type="entry name" value="METHYL-ACCEPTING CHEMOTAXIS PROTEIN MCPB"/>
    <property type="match status" value="1"/>
</dbReference>
<keyword evidence="5" id="KW-0472">Membrane</keyword>
<evidence type="ECO:0000256" key="1">
    <source>
        <dbReference type="ARBA" id="ARBA00004370"/>
    </source>
</evidence>
<dbReference type="InterPro" id="IPR003660">
    <property type="entry name" value="HAMP_dom"/>
</dbReference>
<reference evidence="8" key="1">
    <citation type="submission" date="2024-05" db="EMBL/GenBank/DDBJ databases">
        <title>Genome Sequences of Four Agar- Degrading Marine Bacteria.</title>
        <authorList>
            <person name="Phillips E.K."/>
            <person name="Shaffer J.C."/>
            <person name="Henson M.W."/>
            <person name="Temperton B."/>
            <person name="Thrash C.J."/>
            <person name="Martin M.O."/>
        </authorList>
    </citation>
    <scope>NUCLEOTIDE SEQUENCE</scope>
    <source>
        <strain evidence="8">EKP203</strain>
    </source>
</reference>
<comment type="similarity">
    <text evidence="3">Belongs to the methyl-accepting chemotaxis (MCP) protein family.</text>
</comment>
<gene>
    <name evidence="8" type="ORF">QWJ08_12975</name>
</gene>
<dbReference type="PRINTS" id="PR00260">
    <property type="entry name" value="CHEMTRNSDUCR"/>
</dbReference>